<keyword evidence="9" id="KW-1185">Reference proteome</keyword>
<feature type="transmembrane region" description="Helical" evidence="6">
    <location>
        <begin position="131"/>
        <end position="152"/>
    </location>
</feature>
<dbReference type="GO" id="GO:0005886">
    <property type="term" value="C:plasma membrane"/>
    <property type="evidence" value="ECO:0007669"/>
    <property type="project" value="UniProtKB-SubCell"/>
</dbReference>
<evidence type="ECO:0000256" key="6">
    <source>
        <dbReference type="SAM" id="Phobius"/>
    </source>
</evidence>
<keyword evidence="5 6" id="KW-0472">Membrane</keyword>
<organism evidence="8 9">
    <name type="scientific">Corynebacterium uterequi</name>
    <dbReference type="NCBI Taxonomy" id="1072256"/>
    <lineage>
        <taxon>Bacteria</taxon>
        <taxon>Bacillati</taxon>
        <taxon>Actinomycetota</taxon>
        <taxon>Actinomycetes</taxon>
        <taxon>Mycobacteriales</taxon>
        <taxon>Corynebacteriaceae</taxon>
        <taxon>Corynebacterium</taxon>
    </lineage>
</organism>
<keyword evidence="2" id="KW-1003">Cell membrane</keyword>
<dbReference type="InterPro" id="IPR011701">
    <property type="entry name" value="MFS"/>
</dbReference>
<dbReference type="EMBL" id="CP011546">
    <property type="protein sequence ID" value="AKK10478.1"/>
    <property type="molecule type" value="Genomic_DNA"/>
</dbReference>
<feature type="transmembrane region" description="Helical" evidence="6">
    <location>
        <begin position="164"/>
        <end position="183"/>
    </location>
</feature>
<dbReference type="CDD" id="cd17324">
    <property type="entry name" value="MFS_NepI_like"/>
    <property type="match status" value="1"/>
</dbReference>
<dbReference type="InterPro" id="IPR050189">
    <property type="entry name" value="MFS_Efflux_Transporters"/>
</dbReference>
<feature type="transmembrane region" description="Helical" evidence="6">
    <location>
        <begin position="78"/>
        <end position="99"/>
    </location>
</feature>
<dbReference type="GO" id="GO:0022857">
    <property type="term" value="F:transmembrane transporter activity"/>
    <property type="evidence" value="ECO:0007669"/>
    <property type="project" value="InterPro"/>
</dbReference>
<gene>
    <name evidence="8" type="ORF">CUTER_02315</name>
</gene>
<accession>A0A0G3HES7</accession>
<sequence>MQKRVKYIDQSAPAAAAQRGDDAPRVPRQTDITPARRAIVVAAMMLGTFAIGTTEFVSMGLLPLIADDFGITEDKASWIISIYALGVVVGAPLITAFTGHIPRRRLLILLMGVLVAGHLLSLAAPNYPTLMAARFIAGLPHGAYFSVAGLSAASLAPPGKRGQAVALIGIGLSIATIIGVPVAQVLGQQLGWNAAYALVAVLGVLAGGILVLLMPHMTKMKPTSVRTELGALTLVQVWATVIMATIGFAGMFCVYTFITWTMTEQAGLDVSWMWLVLMAYGIGNTTGAYIGGILSDRGVDATILFSLVMIVVVLISFYLLSSFAVPATIAFGLVGCFGSMLTPALQVRLMDVAGDAQTLASSLNQSALNMANAAGAAIGGAVVAAGHSYSAPALAGAAMAGVSIVLWFPTVWHRRRQAR</sequence>
<reference evidence="8 9" key="1">
    <citation type="journal article" date="2015" name="Genome Announc.">
        <title>Virulence Factor Genes Detected in the Complete Genome Sequence of Corynebacterium uterequi DSM 45634, Isolated from the Uterus of a Maiden Mare.</title>
        <authorList>
            <person name="Ruckert C."/>
            <person name="Kriete M."/>
            <person name="Jaenicke S."/>
            <person name="Winkler A."/>
            <person name="Tauch A."/>
        </authorList>
    </citation>
    <scope>NUCLEOTIDE SEQUENCE [LARGE SCALE GENOMIC DNA]</scope>
    <source>
        <strain evidence="8 9">DSM 45634</strain>
    </source>
</reference>
<evidence type="ECO:0000256" key="5">
    <source>
        <dbReference type="ARBA" id="ARBA00023136"/>
    </source>
</evidence>
<dbReference type="PANTHER" id="PTHR43124:SF3">
    <property type="entry name" value="CHLORAMPHENICOL EFFLUX PUMP RV0191"/>
    <property type="match status" value="1"/>
</dbReference>
<dbReference type="KEGG" id="cut:CUTER_02315"/>
<dbReference type="STRING" id="1072256.CUTER_02315"/>
<evidence type="ECO:0000313" key="9">
    <source>
        <dbReference type="Proteomes" id="UP000035548"/>
    </source>
</evidence>
<proteinExistence type="predicted"/>
<dbReference type="PANTHER" id="PTHR43124">
    <property type="entry name" value="PURINE EFFLUX PUMP PBUE"/>
    <property type="match status" value="1"/>
</dbReference>
<reference evidence="9" key="2">
    <citation type="submission" date="2015-05" db="EMBL/GenBank/DDBJ databases">
        <title>Complete genome sequence of Corynebacterium uterequi DSM 45634, isolated from the uterus of a maiden mare.</title>
        <authorList>
            <person name="Ruckert C."/>
            <person name="Albersmeier A."/>
            <person name="Winkler A."/>
            <person name="Tauch A."/>
        </authorList>
    </citation>
    <scope>NUCLEOTIDE SEQUENCE [LARGE SCALE GENOMIC DNA]</scope>
    <source>
        <strain evidence="9">DSM 45634</strain>
    </source>
</reference>
<feature type="transmembrane region" description="Helical" evidence="6">
    <location>
        <begin position="301"/>
        <end position="321"/>
    </location>
</feature>
<feature type="transmembrane region" description="Helical" evidence="6">
    <location>
        <begin position="38"/>
        <end position="66"/>
    </location>
</feature>
<evidence type="ECO:0000313" key="8">
    <source>
        <dbReference type="EMBL" id="AKK10478.1"/>
    </source>
</evidence>
<feature type="transmembrane region" description="Helical" evidence="6">
    <location>
        <begin position="195"/>
        <end position="214"/>
    </location>
</feature>
<feature type="transmembrane region" description="Helical" evidence="6">
    <location>
        <begin position="327"/>
        <end position="345"/>
    </location>
</feature>
<dbReference type="PROSITE" id="PS50850">
    <property type="entry name" value="MFS"/>
    <property type="match status" value="1"/>
</dbReference>
<name>A0A0G3HES7_9CORY</name>
<dbReference type="SUPFAM" id="SSF103473">
    <property type="entry name" value="MFS general substrate transporter"/>
    <property type="match status" value="1"/>
</dbReference>
<evidence type="ECO:0000259" key="7">
    <source>
        <dbReference type="PROSITE" id="PS50850"/>
    </source>
</evidence>
<keyword evidence="4 6" id="KW-1133">Transmembrane helix</keyword>
<feature type="transmembrane region" description="Helical" evidence="6">
    <location>
        <begin position="235"/>
        <end position="260"/>
    </location>
</feature>
<dbReference type="Proteomes" id="UP000035548">
    <property type="component" value="Chromosome"/>
</dbReference>
<keyword evidence="3 6" id="KW-0812">Transmembrane</keyword>
<dbReference type="Pfam" id="PF07690">
    <property type="entry name" value="MFS_1"/>
    <property type="match status" value="1"/>
</dbReference>
<evidence type="ECO:0000256" key="2">
    <source>
        <dbReference type="ARBA" id="ARBA00022475"/>
    </source>
</evidence>
<feature type="transmembrane region" description="Helical" evidence="6">
    <location>
        <begin position="366"/>
        <end position="387"/>
    </location>
</feature>
<protein>
    <submittedName>
        <fullName evidence="8">Arabinose efflux permease family protein</fullName>
    </submittedName>
</protein>
<dbReference type="AlphaFoldDB" id="A0A0G3HES7"/>
<evidence type="ECO:0000256" key="3">
    <source>
        <dbReference type="ARBA" id="ARBA00022692"/>
    </source>
</evidence>
<dbReference type="PATRIC" id="fig|1072256.5.peg.458"/>
<dbReference type="InterPro" id="IPR020846">
    <property type="entry name" value="MFS_dom"/>
</dbReference>
<feature type="transmembrane region" description="Helical" evidence="6">
    <location>
        <begin position="272"/>
        <end position="294"/>
    </location>
</feature>
<feature type="transmembrane region" description="Helical" evidence="6">
    <location>
        <begin position="106"/>
        <end position="125"/>
    </location>
</feature>
<dbReference type="Gene3D" id="1.20.1250.20">
    <property type="entry name" value="MFS general substrate transporter like domains"/>
    <property type="match status" value="2"/>
</dbReference>
<feature type="domain" description="Major facilitator superfamily (MFS) profile" evidence="7">
    <location>
        <begin position="40"/>
        <end position="415"/>
    </location>
</feature>
<feature type="transmembrane region" description="Helical" evidence="6">
    <location>
        <begin position="393"/>
        <end position="412"/>
    </location>
</feature>
<evidence type="ECO:0000256" key="4">
    <source>
        <dbReference type="ARBA" id="ARBA00022989"/>
    </source>
</evidence>
<evidence type="ECO:0000256" key="1">
    <source>
        <dbReference type="ARBA" id="ARBA00004651"/>
    </source>
</evidence>
<dbReference type="InterPro" id="IPR036259">
    <property type="entry name" value="MFS_trans_sf"/>
</dbReference>
<comment type="subcellular location">
    <subcellularLocation>
        <location evidence="1">Cell membrane</location>
        <topology evidence="1">Multi-pass membrane protein</topology>
    </subcellularLocation>
</comment>